<sequence>MSAPVFQESQSFADTRVRTSRAIGLARVLCILGIVYVHAWTGLYGPALTALDHTPQGLLRWGLIELLARSSVPLLSLVSGWLVGPSLARRGARAFLTGKARTVVVPMLAWNAIAIVVVSGAAYLGLLYAPQPTSWGWLANELTGLAHPNEINVQMPFLRDLFVCLLAAPLLVRRGDRTLAVVAVAALAWSLAPPVFPLLQRPSILGFFVLGMLVRRHDAAARIAGAPLVLILAPYLALSGVKIWLELYGEAQGLASPLLMAVVDLAMRGATALCFWALAWRLAGTRAGGVLLRLEPAMFLLFCCHLILIWCAGPAIGRLTGPLGAPAYPLFLLAQPLLALGATLLLGRLLVAISPPLAQWLSGGRLALQR</sequence>
<dbReference type="InterPro" id="IPR002656">
    <property type="entry name" value="Acyl_transf_3_dom"/>
</dbReference>
<keyword evidence="1" id="KW-0472">Membrane</keyword>
<reference evidence="3 4" key="1">
    <citation type="submission" date="2023-07" db="EMBL/GenBank/DDBJ databases">
        <title>Sorghum-associated microbial communities from plants grown in Nebraska, USA.</title>
        <authorList>
            <person name="Schachtman D."/>
        </authorList>
    </citation>
    <scope>NUCLEOTIDE SEQUENCE [LARGE SCALE GENOMIC DNA]</scope>
    <source>
        <strain evidence="3 4">DS1027</strain>
    </source>
</reference>
<feature type="transmembrane region" description="Helical" evidence="1">
    <location>
        <begin position="25"/>
        <end position="46"/>
    </location>
</feature>
<evidence type="ECO:0000313" key="4">
    <source>
        <dbReference type="Proteomes" id="UP001184150"/>
    </source>
</evidence>
<name>A0ABU1MMT9_9SPHN</name>
<comment type="caution">
    <text evidence="3">The sequence shown here is derived from an EMBL/GenBank/DDBJ whole genome shotgun (WGS) entry which is preliminary data.</text>
</comment>
<proteinExistence type="predicted"/>
<evidence type="ECO:0000259" key="2">
    <source>
        <dbReference type="Pfam" id="PF01757"/>
    </source>
</evidence>
<gene>
    <name evidence="3" type="ORF">J2792_002521</name>
</gene>
<keyword evidence="4" id="KW-1185">Reference proteome</keyword>
<keyword evidence="1" id="KW-1133">Transmembrane helix</keyword>
<accession>A0ABU1MMT9</accession>
<feature type="transmembrane region" description="Helical" evidence="1">
    <location>
        <begin position="179"/>
        <end position="199"/>
    </location>
</feature>
<dbReference type="Proteomes" id="UP001184150">
    <property type="component" value="Unassembled WGS sequence"/>
</dbReference>
<keyword evidence="1" id="KW-0812">Transmembrane</keyword>
<protein>
    <recommendedName>
        <fullName evidence="2">Acyltransferase 3 domain-containing protein</fullName>
    </recommendedName>
</protein>
<feature type="transmembrane region" description="Helical" evidence="1">
    <location>
        <begin position="258"/>
        <end position="278"/>
    </location>
</feature>
<feature type="domain" description="Acyltransferase 3" evidence="2">
    <location>
        <begin position="22"/>
        <end position="329"/>
    </location>
</feature>
<feature type="transmembrane region" description="Helical" evidence="1">
    <location>
        <begin position="328"/>
        <end position="351"/>
    </location>
</feature>
<dbReference type="EMBL" id="JAVDRD010000006">
    <property type="protein sequence ID" value="MDR6511645.1"/>
    <property type="molecule type" value="Genomic_DNA"/>
</dbReference>
<dbReference type="RefSeq" id="WP_309805453.1">
    <property type="nucleotide sequence ID" value="NZ_JAVDRD010000006.1"/>
</dbReference>
<feature type="transmembrane region" description="Helical" evidence="1">
    <location>
        <begin position="298"/>
        <end position="316"/>
    </location>
</feature>
<feature type="transmembrane region" description="Helical" evidence="1">
    <location>
        <begin position="66"/>
        <end position="88"/>
    </location>
</feature>
<evidence type="ECO:0000256" key="1">
    <source>
        <dbReference type="SAM" id="Phobius"/>
    </source>
</evidence>
<organism evidence="3 4">
    <name type="scientific">Novosphingobium capsulatum</name>
    <dbReference type="NCBI Taxonomy" id="13688"/>
    <lineage>
        <taxon>Bacteria</taxon>
        <taxon>Pseudomonadati</taxon>
        <taxon>Pseudomonadota</taxon>
        <taxon>Alphaproteobacteria</taxon>
        <taxon>Sphingomonadales</taxon>
        <taxon>Sphingomonadaceae</taxon>
        <taxon>Novosphingobium</taxon>
    </lineage>
</organism>
<evidence type="ECO:0000313" key="3">
    <source>
        <dbReference type="EMBL" id="MDR6511645.1"/>
    </source>
</evidence>
<feature type="transmembrane region" description="Helical" evidence="1">
    <location>
        <begin position="108"/>
        <end position="131"/>
    </location>
</feature>
<feature type="transmembrane region" description="Helical" evidence="1">
    <location>
        <begin position="219"/>
        <end position="238"/>
    </location>
</feature>
<dbReference type="Pfam" id="PF01757">
    <property type="entry name" value="Acyl_transf_3"/>
    <property type="match status" value="1"/>
</dbReference>